<dbReference type="GO" id="GO:0004177">
    <property type="term" value="F:aminopeptidase activity"/>
    <property type="evidence" value="ECO:0007669"/>
    <property type="project" value="UniProtKB-KW"/>
</dbReference>
<name>A0A917ZR04_9ACTN</name>
<dbReference type="Gene3D" id="3.40.50.1820">
    <property type="entry name" value="alpha/beta hydrolase"/>
    <property type="match status" value="1"/>
</dbReference>
<keyword evidence="1" id="KW-0645">Protease</keyword>
<reference evidence="5" key="1">
    <citation type="journal article" date="2014" name="Int. J. Syst. Evol. Microbiol.">
        <title>Complete genome sequence of Corynebacterium casei LMG S-19264T (=DSM 44701T), isolated from a smear-ripened cheese.</title>
        <authorList>
            <consortium name="US DOE Joint Genome Institute (JGI-PGF)"/>
            <person name="Walter F."/>
            <person name="Albersmeier A."/>
            <person name="Kalinowski J."/>
            <person name="Ruckert C."/>
        </authorList>
    </citation>
    <scope>NUCLEOTIDE SEQUENCE</scope>
    <source>
        <strain evidence="5">CGMCC 4.7201</strain>
    </source>
</reference>
<feature type="signal peptide" evidence="4">
    <location>
        <begin position="1"/>
        <end position="24"/>
    </location>
</feature>
<evidence type="ECO:0000256" key="1">
    <source>
        <dbReference type="ARBA" id="ARBA00022670"/>
    </source>
</evidence>
<proteinExistence type="predicted"/>
<comment type="caution">
    <text evidence="5">The sequence shown here is derived from an EMBL/GenBank/DDBJ whole genome shotgun (WGS) entry which is preliminary data.</text>
</comment>
<feature type="chain" id="PRO_5038780488" evidence="4">
    <location>
        <begin position="25"/>
        <end position="469"/>
    </location>
</feature>
<evidence type="ECO:0000256" key="4">
    <source>
        <dbReference type="SAM" id="SignalP"/>
    </source>
</evidence>
<dbReference type="GO" id="GO:0006508">
    <property type="term" value="P:proteolysis"/>
    <property type="evidence" value="ECO:0007669"/>
    <property type="project" value="UniProtKB-KW"/>
</dbReference>
<evidence type="ECO:0000313" key="6">
    <source>
        <dbReference type="Proteomes" id="UP000641932"/>
    </source>
</evidence>
<evidence type="ECO:0000313" key="5">
    <source>
        <dbReference type="EMBL" id="GGO89155.1"/>
    </source>
</evidence>
<dbReference type="EMBL" id="BMMS01000012">
    <property type="protein sequence ID" value="GGO89155.1"/>
    <property type="molecule type" value="Genomic_DNA"/>
</dbReference>
<organism evidence="5 6">
    <name type="scientific">Wenjunlia tyrosinilytica</name>
    <dbReference type="NCBI Taxonomy" id="1544741"/>
    <lineage>
        <taxon>Bacteria</taxon>
        <taxon>Bacillati</taxon>
        <taxon>Actinomycetota</taxon>
        <taxon>Actinomycetes</taxon>
        <taxon>Kitasatosporales</taxon>
        <taxon>Streptomycetaceae</taxon>
        <taxon>Wenjunlia</taxon>
    </lineage>
</organism>
<dbReference type="InterPro" id="IPR008761">
    <property type="entry name" value="Peptidase_S37"/>
</dbReference>
<dbReference type="RefSeq" id="WP_189132301.1">
    <property type="nucleotide sequence ID" value="NZ_BMMS01000012.1"/>
</dbReference>
<protein>
    <submittedName>
        <fullName evidence="5">Tripeptidyl aminopeptidase</fullName>
    </submittedName>
</protein>
<evidence type="ECO:0000256" key="2">
    <source>
        <dbReference type="ARBA" id="ARBA00022729"/>
    </source>
</evidence>
<dbReference type="PANTHER" id="PTHR11010">
    <property type="entry name" value="PROTEASE S28 PRO-X CARBOXYPEPTIDASE-RELATED"/>
    <property type="match status" value="1"/>
</dbReference>
<sequence length="469" mass="52355">MRNRKLVRWLLSVVLLIGALGAGAAAPAVARPSQEDILAKIKAIPGMTVISESPTDPGYRFFLLSYKQPIDHRKPWKGTFEQRLTLLHKSQSRPMVLHTSGYNVRTAPFRSEPTQLIDGNQISVEQRFFTPSRPAEPADWSKLDIWQAATDHHRLVKALKKIYPGPWISTGASKGGMTSVYHHRFYPHDVDGTVAYVAPNDVVNDEDSAYDKFFRTVGTKECRDALDAIQREALVRRDEIVKKYQAWAESEGRTFTVVGSADKAYENVVMDLVWTFRQYSGESACGDVPATTASTDAIYSFVDDVSGFDAYTDQGLSPYTPYYYQAGTQLGAPAIHPPLLKDLQRYPGTYVPRSYVPREIPMRFERHAMADVDRWVRGHGSRLLFVYGDSDPWGAEPFRLGHGTRDSARYFAPGANHGANISKLVPADRTAATADLRRWAGVGGSGAKLKTERIPALDSYNEGLERRPL</sequence>
<gene>
    <name evidence="5" type="ORF">GCM10012280_31640</name>
</gene>
<keyword evidence="5" id="KW-0031">Aminopeptidase</keyword>
<evidence type="ECO:0000256" key="3">
    <source>
        <dbReference type="ARBA" id="ARBA00022801"/>
    </source>
</evidence>
<dbReference type="GO" id="GO:0008239">
    <property type="term" value="F:dipeptidyl-peptidase activity"/>
    <property type="evidence" value="ECO:0007669"/>
    <property type="project" value="TreeGrafter"/>
</dbReference>
<dbReference type="PANTHER" id="PTHR11010:SF38">
    <property type="entry name" value="LYSOSOMAL PRO-X CARBOXYPEPTIDASE"/>
    <property type="match status" value="1"/>
</dbReference>
<keyword evidence="6" id="KW-1185">Reference proteome</keyword>
<dbReference type="Pfam" id="PF05576">
    <property type="entry name" value="Peptidase_S37"/>
    <property type="match status" value="1"/>
</dbReference>
<reference evidence="5" key="2">
    <citation type="submission" date="2020-09" db="EMBL/GenBank/DDBJ databases">
        <authorList>
            <person name="Sun Q."/>
            <person name="Zhou Y."/>
        </authorList>
    </citation>
    <scope>NUCLEOTIDE SEQUENCE</scope>
    <source>
        <strain evidence="5">CGMCC 4.7201</strain>
    </source>
</reference>
<dbReference type="AlphaFoldDB" id="A0A917ZR04"/>
<keyword evidence="3" id="KW-0378">Hydrolase</keyword>
<dbReference type="InterPro" id="IPR029058">
    <property type="entry name" value="AB_hydrolase_fold"/>
</dbReference>
<accession>A0A917ZR04</accession>
<dbReference type="SUPFAM" id="SSF53474">
    <property type="entry name" value="alpha/beta-Hydrolases"/>
    <property type="match status" value="1"/>
</dbReference>
<dbReference type="Proteomes" id="UP000641932">
    <property type="component" value="Unassembled WGS sequence"/>
</dbReference>
<keyword evidence="2 4" id="KW-0732">Signal</keyword>